<organism evidence="2">
    <name type="scientific">Tanacetum cinerariifolium</name>
    <name type="common">Dalmatian daisy</name>
    <name type="synonym">Chrysanthemum cinerariifolium</name>
    <dbReference type="NCBI Taxonomy" id="118510"/>
    <lineage>
        <taxon>Eukaryota</taxon>
        <taxon>Viridiplantae</taxon>
        <taxon>Streptophyta</taxon>
        <taxon>Embryophyta</taxon>
        <taxon>Tracheophyta</taxon>
        <taxon>Spermatophyta</taxon>
        <taxon>Magnoliopsida</taxon>
        <taxon>eudicotyledons</taxon>
        <taxon>Gunneridae</taxon>
        <taxon>Pentapetalae</taxon>
        <taxon>asterids</taxon>
        <taxon>campanulids</taxon>
        <taxon>Asterales</taxon>
        <taxon>Asteraceae</taxon>
        <taxon>Asteroideae</taxon>
        <taxon>Anthemideae</taxon>
        <taxon>Anthemidinae</taxon>
        <taxon>Tanacetum</taxon>
    </lineage>
</organism>
<feature type="non-terminal residue" evidence="2">
    <location>
        <position position="40"/>
    </location>
</feature>
<accession>A0A6L2M758</accession>
<proteinExistence type="predicted"/>
<keyword evidence="1" id="KW-0732">Signal</keyword>
<name>A0A6L2M758_TANCI</name>
<protein>
    <submittedName>
        <fullName evidence="2">Uncharacterized protein</fullName>
    </submittedName>
</protein>
<reference evidence="2" key="1">
    <citation type="journal article" date="2019" name="Sci. Rep.">
        <title>Draft genome of Tanacetum cinerariifolium, the natural source of mosquito coil.</title>
        <authorList>
            <person name="Yamashiro T."/>
            <person name="Shiraishi A."/>
            <person name="Satake H."/>
            <person name="Nakayama K."/>
        </authorList>
    </citation>
    <scope>NUCLEOTIDE SEQUENCE</scope>
</reference>
<gene>
    <name evidence="2" type="ORF">Tci_041438</name>
</gene>
<sequence length="40" mass="4384">MMPAAIVLLGLFRLVMREELAFLDDDDAVATLTVTVRGGY</sequence>
<comment type="caution">
    <text evidence="2">The sequence shown here is derived from an EMBL/GenBank/DDBJ whole genome shotgun (WGS) entry which is preliminary data.</text>
</comment>
<dbReference type="EMBL" id="BKCJ010005939">
    <property type="protein sequence ID" value="GEU69460.1"/>
    <property type="molecule type" value="Genomic_DNA"/>
</dbReference>
<dbReference type="AlphaFoldDB" id="A0A6L2M758"/>
<feature type="chain" id="PRO_5026708515" evidence="1">
    <location>
        <begin position="18"/>
        <end position="40"/>
    </location>
</feature>
<feature type="signal peptide" evidence="1">
    <location>
        <begin position="1"/>
        <end position="17"/>
    </location>
</feature>
<evidence type="ECO:0000256" key="1">
    <source>
        <dbReference type="SAM" id="SignalP"/>
    </source>
</evidence>
<evidence type="ECO:0000313" key="2">
    <source>
        <dbReference type="EMBL" id="GEU69460.1"/>
    </source>
</evidence>